<protein>
    <submittedName>
        <fullName evidence="1">Uncharacterized protein</fullName>
    </submittedName>
</protein>
<dbReference type="EMBL" id="CM042023">
    <property type="protein sequence ID" value="KAI3811934.1"/>
    <property type="molecule type" value="Genomic_DNA"/>
</dbReference>
<dbReference type="Proteomes" id="UP001056120">
    <property type="component" value="Linkage Group LG06"/>
</dbReference>
<keyword evidence="2" id="KW-1185">Reference proteome</keyword>
<name>A0ACB9IV71_9ASTR</name>
<gene>
    <name evidence="1" type="ORF">L1987_16632</name>
</gene>
<comment type="caution">
    <text evidence="1">The sequence shown here is derived from an EMBL/GenBank/DDBJ whole genome shotgun (WGS) entry which is preliminary data.</text>
</comment>
<accession>A0ACB9IV71</accession>
<reference evidence="2" key="1">
    <citation type="journal article" date="2022" name="Mol. Ecol. Resour.">
        <title>The genomes of chicory, endive, great burdock and yacon provide insights into Asteraceae palaeo-polyploidization history and plant inulin production.</title>
        <authorList>
            <person name="Fan W."/>
            <person name="Wang S."/>
            <person name="Wang H."/>
            <person name="Wang A."/>
            <person name="Jiang F."/>
            <person name="Liu H."/>
            <person name="Zhao H."/>
            <person name="Xu D."/>
            <person name="Zhang Y."/>
        </authorList>
    </citation>
    <scope>NUCLEOTIDE SEQUENCE [LARGE SCALE GENOMIC DNA]</scope>
    <source>
        <strain evidence="2">cv. Yunnan</strain>
    </source>
</reference>
<sequence>MGSLELVSEGGWVIKKKKHEKRKELGICGVFIKFSRSSFMLQKVSNLIKISIFIAKMRLIHLKKSTKFSIFKALRHYNSYGFLQERQFSPSSTPLISFCRRETNGSSFDSICFLSCFNGRHHGVVLDENYSMESATIVEVDRDGLELSFGVEDDEEDSSVDERAERFIERFYEEMKRQRRESLSSSANLPLNRMLKA</sequence>
<organism evidence="1 2">
    <name type="scientific">Smallanthus sonchifolius</name>
    <dbReference type="NCBI Taxonomy" id="185202"/>
    <lineage>
        <taxon>Eukaryota</taxon>
        <taxon>Viridiplantae</taxon>
        <taxon>Streptophyta</taxon>
        <taxon>Embryophyta</taxon>
        <taxon>Tracheophyta</taxon>
        <taxon>Spermatophyta</taxon>
        <taxon>Magnoliopsida</taxon>
        <taxon>eudicotyledons</taxon>
        <taxon>Gunneridae</taxon>
        <taxon>Pentapetalae</taxon>
        <taxon>asterids</taxon>
        <taxon>campanulids</taxon>
        <taxon>Asterales</taxon>
        <taxon>Asteraceae</taxon>
        <taxon>Asteroideae</taxon>
        <taxon>Heliantheae alliance</taxon>
        <taxon>Millerieae</taxon>
        <taxon>Smallanthus</taxon>
    </lineage>
</organism>
<reference evidence="1 2" key="2">
    <citation type="journal article" date="2022" name="Mol. Ecol. Resour.">
        <title>The genomes of chicory, endive, great burdock and yacon provide insights into Asteraceae paleo-polyploidization history and plant inulin production.</title>
        <authorList>
            <person name="Fan W."/>
            <person name="Wang S."/>
            <person name="Wang H."/>
            <person name="Wang A."/>
            <person name="Jiang F."/>
            <person name="Liu H."/>
            <person name="Zhao H."/>
            <person name="Xu D."/>
            <person name="Zhang Y."/>
        </authorList>
    </citation>
    <scope>NUCLEOTIDE SEQUENCE [LARGE SCALE GENOMIC DNA]</scope>
    <source>
        <strain evidence="2">cv. Yunnan</strain>
        <tissue evidence="1">Leaves</tissue>
    </source>
</reference>
<evidence type="ECO:0000313" key="1">
    <source>
        <dbReference type="EMBL" id="KAI3811934.1"/>
    </source>
</evidence>
<evidence type="ECO:0000313" key="2">
    <source>
        <dbReference type="Proteomes" id="UP001056120"/>
    </source>
</evidence>
<proteinExistence type="predicted"/>